<accession>A0A8J7H8U1</accession>
<sequence>MDINNPDSTKYKSNKLNSTSTPINKSSDHKSAPIPKVSAQPKHTTVSSAGLKPGQVLKGEVVDIRYQEIKIQLDPEDQVITAKMDGSIELSINQSARFQVIEAQPDQLILKYLPEAAKPLQDTTIEKALSASGLPGTDRNQAIVQELLHHRMPIDKQTLQYLVRYSHKNRDATPATLVLMHKYHIPLTESNIQQFESYQKGEHPILQQLNTLTEDIFGLLKSRKAPGSPDPTAINQRLLSMFTMDTDQDLTQQTAKLASFLSKDEIDLFMKAVIISDNQISAADNHMNTLGLSHRMEQAYQDILSRQGKGNLTLMDLIRVLSERPNNNLTLSTTDPLSSEGSLPVQDINQNTSDKIAVSYRLESLNLPTLTFSSHTDGLKALLNHENFMNHPAYATLMDKIEFFGKDTLNLNSILNLQERESLSQTLGVTSGKLKDMILNDNLPVKDFLHIITENPEVFTKNVMQNLILLPEYQKILKEMLHHRWTLKPGQLSKQNMINNFYERLNDDIDVLRQMLQTEQHLSDNALSKSTTNIADKLSFMKDLNQVFTCFQMPVQLKDRDIHSELYVFTKKKALKDNDSLSVLLRLDMSNLGKTDIHITLSNTLIQANFYLENKETSTLIRSHLPEFISNIEKKGYRVKAEVKDAYDAFDFVDDFIEQNSQDNYISRYSFDIRT</sequence>
<evidence type="ECO:0000259" key="2">
    <source>
        <dbReference type="Pfam" id="PF02120"/>
    </source>
</evidence>
<comment type="caution">
    <text evidence="3">The sequence shown here is derived from an EMBL/GenBank/DDBJ whole genome shotgun (WGS) entry which is preliminary data.</text>
</comment>
<reference evidence="3" key="1">
    <citation type="submission" date="2020-12" db="EMBL/GenBank/DDBJ databases">
        <title>M. sibirica DSM 26468T genome.</title>
        <authorList>
            <person name="Thieme N."/>
            <person name="Rettenmaier R."/>
            <person name="Zverlov V."/>
            <person name="Liebl W."/>
        </authorList>
    </citation>
    <scope>NUCLEOTIDE SEQUENCE</scope>
    <source>
        <strain evidence="3">DSM 26468</strain>
    </source>
</reference>
<feature type="domain" description="Flagellar hook-length control protein-like C-terminal" evidence="2">
    <location>
        <begin position="572"/>
        <end position="643"/>
    </location>
</feature>
<keyword evidence="4" id="KW-1185">Reference proteome</keyword>
<evidence type="ECO:0000256" key="1">
    <source>
        <dbReference type="SAM" id="MobiDB-lite"/>
    </source>
</evidence>
<dbReference type="Proteomes" id="UP000623269">
    <property type="component" value="Unassembled WGS sequence"/>
</dbReference>
<protein>
    <submittedName>
        <fullName evidence="3">Flagellar hook-length control protein FliK</fullName>
    </submittedName>
</protein>
<keyword evidence="3" id="KW-0282">Flagellum</keyword>
<dbReference type="InterPro" id="IPR038610">
    <property type="entry name" value="FliK-like_C_sf"/>
</dbReference>
<dbReference type="AlphaFoldDB" id="A0A8J7H8U1"/>
<dbReference type="RefSeq" id="WP_197660760.1">
    <property type="nucleotide sequence ID" value="NZ_JAEAGR010000005.1"/>
</dbReference>
<name>A0A8J7H8U1_9FIRM</name>
<keyword evidence="3" id="KW-0966">Cell projection</keyword>
<keyword evidence="3" id="KW-0969">Cilium</keyword>
<proteinExistence type="predicted"/>
<organism evidence="3 4">
    <name type="scientific">Mobilitalea sibirica</name>
    <dbReference type="NCBI Taxonomy" id="1462919"/>
    <lineage>
        <taxon>Bacteria</taxon>
        <taxon>Bacillati</taxon>
        <taxon>Bacillota</taxon>
        <taxon>Clostridia</taxon>
        <taxon>Lachnospirales</taxon>
        <taxon>Lachnospiraceae</taxon>
        <taxon>Mobilitalea</taxon>
    </lineage>
</organism>
<dbReference type="InterPro" id="IPR021136">
    <property type="entry name" value="Flagellar_hook_control-like_C"/>
</dbReference>
<evidence type="ECO:0000313" key="3">
    <source>
        <dbReference type="EMBL" id="MBH1940535.1"/>
    </source>
</evidence>
<feature type="region of interest" description="Disordered" evidence="1">
    <location>
        <begin position="1"/>
        <end position="51"/>
    </location>
</feature>
<dbReference type="EMBL" id="JAEAGR010000005">
    <property type="protein sequence ID" value="MBH1940535.1"/>
    <property type="molecule type" value="Genomic_DNA"/>
</dbReference>
<gene>
    <name evidence="3" type="ORF">I5677_06505</name>
</gene>
<dbReference type="Pfam" id="PF02120">
    <property type="entry name" value="Flg_hook"/>
    <property type="match status" value="1"/>
</dbReference>
<dbReference type="Gene3D" id="3.30.750.140">
    <property type="match status" value="1"/>
</dbReference>
<feature type="compositionally biased region" description="Polar residues" evidence="1">
    <location>
        <begin position="14"/>
        <end position="25"/>
    </location>
</feature>
<evidence type="ECO:0000313" key="4">
    <source>
        <dbReference type="Proteomes" id="UP000623269"/>
    </source>
</evidence>